<comment type="caution">
    <text evidence="1">The sequence shown here is derived from an EMBL/GenBank/DDBJ whole genome shotgun (WGS) entry which is preliminary data.</text>
</comment>
<name>A0A841EQ66_9BACT</name>
<protein>
    <submittedName>
        <fullName evidence="1">Uncharacterized protein</fullName>
    </submittedName>
</protein>
<dbReference type="EMBL" id="JACHKT010000013">
    <property type="protein sequence ID" value="MBB6003519.1"/>
    <property type="molecule type" value="Genomic_DNA"/>
</dbReference>
<evidence type="ECO:0000313" key="1">
    <source>
        <dbReference type="EMBL" id="MBB6003519.1"/>
    </source>
</evidence>
<organism evidence="1 2">
    <name type="scientific">Arcicella rosea</name>
    <dbReference type="NCBI Taxonomy" id="502909"/>
    <lineage>
        <taxon>Bacteria</taxon>
        <taxon>Pseudomonadati</taxon>
        <taxon>Bacteroidota</taxon>
        <taxon>Cytophagia</taxon>
        <taxon>Cytophagales</taxon>
        <taxon>Flectobacillaceae</taxon>
        <taxon>Arcicella</taxon>
    </lineage>
</organism>
<sequence length="31" mass="3578">MNDDILLSKALNTNITLSKEKKIIFTNEKQN</sequence>
<evidence type="ECO:0000313" key="2">
    <source>
        <dbReference type="Proteomes" id="UP000524404"/>
    </source>
</evidence>
<keyword evidence="2" id="KW-1185">Reference proteome</keyword>
<gene>
    <name evidence="1" type="ORF">HNP25_002177</name>
</gene>
<dbReference type="AlphaFoldDB" id="A0A841EQ66"/>
<proteinExistence type="predicted"/>
<dbReference type="Proteomes" id="UP000524404">
    <property type="component" value="Unassembled WGS sequence"/>
</dbReference>
<reference evidence="1 2" key="1">
    <citation type="submission" date="2020-08" db="EMBL/GenBank/DDBJ databases">
        <title>Functional genomics of gut bacteria from endangered species of beetles.</title>
        <authorList>
            <person name="Carlos-Shanley C."/>
        </authorList>
    </citation>
    <scope>NUCLEOTIDE SEQUENCE [LARGE SCALE GENOMIC DNA]</scope>
    <source>
        <strain evidence="1 2">S00070</strain>
    </source>
</reference>
<accession>A0A841EQ66</accession>